<feature type="chain" id="PRO_5045117631" description="DUF6705 domain-containing protein" evidence="1">
    <location>
        <begin position="23"/>
        <end position="191"/>
    </location>
</feature>
<evidence type="ECO:0000259" key="2">
    <source>
        <dbReference type="Pfam" id="PF20448"/>
    </source>
</evidence>
<accession>A0ABP9M4L4</accession>
<feature type="domain" description="DUF6705" evidence="2">
    <location>
        <begin position="1"/>
        <end position="149"/>
    </location>
</feature>
<sequence>MKTLHLFTALFILTTFFISCNAQTVSLEEAAQCDNDPNCPNYIYAKDINNSLNKYVGTWKGTLSGKIYELKFNKGLFEMMGDKRDVLKGRLRITDANSNILYNTFNETDDEKTNFGGLNYTGDLQYYLMHFSGPGTEGCINRGTVYLSINTTDPTKMSFIYLLSYDITNGECPSTFVSTIPQKQRIYLTKQ</sequence>
<name>A0ABP9M4L4_9FLAO</name>
<comment type="caution">
    <text evidence="3">The sequence shown here is derived from an EMBL/GenBank/DDBJ whole genome shotgun (WGS) entry which is preliminary data.</text>
</comment>
<dbReference type="PROSITE" id="PS51257">
    <property type="entry name" value="PROKAR_LIPOPROTEIN"/>
    <property type="match status" value="1"/>
</dbReference>
<dbReference type="Pfam" id="PF20448">
    <property type="entry name" value="DUF6705"/>
    <property type="match status" value="1"/>
</dbReference>
<organism evidence="3 4">
    <name type="scientific">Chryseobacterium ginsengisoli</name>
    <dbReference type="NCBI Taxonomy" id="363853"/>
    <lineage>
        <taxon>Bacteria</taxon>
        <taxon>Pseudomonadati</taxon>
        <taxon>Bacteroidota</taxon>
        <taxon>Flavobacteriia</taxon>
        <taxon>Flavobacteriales</taxon>
        <taxon>Weeksellaceae</taxon>
        <taxon>Chryseobacterium group</taxon>
        <taxon>Chryseobacterium</taxon>
    </lineage>
</organism>
<evidence type="ECO:0000313" key="3">
    <source>
        <dbReference type="EMBL" id="GAA5090989.1"/>
    </source>
</evidence>
<dbReference type="RefSeq" id="WP_345202604.1">
    <property type="nucleotide sequence ID" value="NZ_BAABHX010000002.1"/>
</dbReference>
<dbReference type="InterPro" id="IPR046551">
    <property type="entry name" value="DUF6705"/>
</dbReference>
<keyword evidence="4" id="KW-1185">Reference proteome</keyword>
<protein>
    <recommendedName>
        <fullName evidence="2">DUF6705 domain-containing protein</fullName>
    </recommendedName>
</protein>
<evidence type="ECO:0000313" key="4">
    <source>
        <dbReference type="Proteomes" id="UP001500353"/>
    </source>
</evidence>
<proteinExistence type="predicted"/>
<keyword evidence="1" id="KW-0732">Signal</keyword>
<gene>
    <name evidence="3" type="ORF">GCM10023210_17900</name>
</gene>
<evidence type="ECO:0000256" key="1">
    <source>
        <dbReference type="SAM" id="SignalP"/>
    </source>
</evidence>
<dbReference type="EMBL" id="BAABHX010000002">
    <property type="protein sequence ID" value="GAA5090989.1"/>
    <property type="molecule type" value="Genomic_DNA"/>
</dbReference>
<feature type="signal peptide" evidence="1">
    <location>
        <begin position="1"/>
        <end position="22"/>
    </location>
</feature>
<dbReference type="Proteomes" id="UP001500353">
    <property type="component" value="Unassembled WGS sequence"/>
</dbReference>
<reference evidence="4" key="1">
    <citation type="journal article" date="2019" name="Int. J. Syst. Evol. Microbiol.">
        <title>The Global Catalogue of Microorganisms (GCM) 10K type strain sequencing project: providing services to taxonomists for standard genome sequencing and annotation.</title>
        <authorList>
            <consortium name="The Broad Institute Genomics Platform"/>
            <consortium name="The Broad Institute Genome Sequencing Center for Infectious Disease"/>
            <person name="Wu L."/>
            <person name="Ma J."/>
        </authorList>
    </citation>
    <scope>NUCLEOTIDE SEQUENCE [LARGE SCALE GENOMIC DNA]</scope>
    <source>
        <strain evidence="4">JCM 18019</strain>
    </source>
</reference>